<feature type="domain" description="7,8-dihydro-6-hydroxymethylpterin-pyrophosphokinase" evidence="14">
    <location>
        <begin position="7"/>
        <end position="121"/>
    </location>
</feature>
<evidence type="ECO:0000256" key="10">
    <source>
        <dbReference type="ARBA" id="ARBA00029409"/>
    </source>
</evidence>
<evidence type="ECO:0000256" key="11">
    <source>
        <dbReference type="ARBA" id="ARBA00029766"/>
    </source>
</evidence>
<dbReference type="InterPro" id="IPR035907">
    <property type="entry name" value="Hppk_sf"/>
</dbReference>
<evidence type="ECO:0000256" key="12">
    <source>
        <dbReference type="ARBA" id="ARBA00033413"/>
    </source>
</evidence>
<evidence type="ECO:0000256" key="13">
    <source>
        <dbReference type="SAM" id="Phobius"/>
    </source>
</evidence>
<keyword evidence="9" id="KW-0289">Folate biosynthesis</keyword>
<protein>
    <recommendedName>
        <fullName evidence="4">2-amino-4-hydroxy-6-hydroxymethyldihydropteridine pyrophosphokinase</fullName>
        <ecNumber evidence="3">2.7.6.3</ecNumber>
    </recommendedName>
    <alternativeName>
        <fullName evidence="11">6-hydroxymethyl-7,8-dihydropterin pyrophosphokinase</fullName>
    </alternativeName>
    <alternativeName>
        <fullName evidence="12">7,8-dihydro-6-hydroxymethylpterin-pyrophosphokinase</fullName>
    </alternativeName>
</protein>
<dbReference type="SUPFAM" id="SSF55083">
    <property type="entry name" value="6-hydroxymethyl-7,8-dihydropterin pyrophosphokinase, HPPK"/>
    <property type="match status" value="1"/>
</dbReference>
<dbReference type="Proteomes" id="UP000009374">
    <property type="component" value="Unassembled WGS sequence"/>
</dbReference>
<dbReference type="Gene3D" id="3.30.70.560">
    <property type="entry name" value="7,8-Dihydro-6-hydroxymethylpterin-pyrophosphokinase HPPK"/>
    <property type="match status" value="1"/>
</dbReference>
<dbReference type="InterPro" id="IPR000550">
    <property type="entry name" value="Hppk"/>
</dbReference>
<dbReference type="AlphaFoldDB" id="C6HWT8"/>
<keyword evidence="13" id="KW-0812">Transmembrane</keyword>
<dbReference type="GO" id="GO:0046654">
    <property type="term" value="P:tetrahydrofolate biosynthetic process"/>
    <property type="evidence" value="ECO:0007669"/>
    <property type="project" value="UniProtKB-UniPathway"/>
</dbReference>
<dbReference type="EC" id="2.7.6.3" evidence="3"/>
<evidence type="ECO:0000259" key="14">
    <source>
        <dbReference type="Pfam" id="PF01288"/>
    </source>
</evidence>
<dbReference type="PANTHER" id="PTHR43071">
    <property type="entry name" value="2-AMINO-4-HYDROXY-6-HYDROXYMETHYLDIHYDROPTERIDINE PYROPHOSPHOKINASE"/>
    <property type="match status" value="1"/>
</dbReference>
<dbReference type="NCBIfam" id="TIGR01498">
    <property type="entry name" value="folK"/>
    <property type="match status" value="1"/>
</dbReference>
<dbReference type="Pfam" id="PF01288">
    <property type="entry name" value="HPPK"/>
    <property type="match status" value="1"/>
</dbReference>
<keyword evidence="16" id="KW-1185">Reference proteome</keyword>
<dbReference type="GO" id="GO:0003848">
    <property type="term" value="F:2-amino-4-hydroxy-6-hydroxymethyldihydropteridine diphosphokinase activity"/>
    <property type="evidence" value="ECO:0007669"/>
    <property type="project" value="UniProtKB-EC"/>
</dbReference>
<dbReference type="UniPathway" id="UPA00077">
    <property type="reaction ID" value="UER00155"/>
</dbReference>
<comment type="pathway">
    <text evidence="1">Cofactor biosynthesis; tetrahydrofolate biosynthesis; 2-amino-4-hydroxy-6-hydroxymethyl-7,8-dihydropteridine diphosphate from 7,8-dihydroneopterin triphosphate: step 4/4.</text>
</comment>
<evidence type="ECO:0000313" key="16">
    <source>
        <dbReference type="Proteomes" id="UP000009374"/>
    </source>
</evidence>
<evidence type="ECO:0000256" key="7">
    <source>
        <dbReference type="ARBA" id="ARBA00022777"/>
    </source>
</evidence>
<reference evidence="15 16" key="1">
    <citation type="journal article" date="2009" name="Appl. Environ. Microbiol.">
        <title>Community genomic and proteomic analyses of chemoautotrophic iron-oxidizing "Leptospirillum rubarum" (Group II) and "Leptospirillum ferrodiazotrophum" (Group III) bacteria in acid mine drainage biofilms.</title>
        <authorList>
            <person name="Goltsman D.S."/>
            <person name="Denef V.J."/>
            <person name="Singer S.W."/>
            <person name="VerBerkmoes N.C."/>
            <person name="Lefsrud M."/>
            <person name="Mueller R.S."/>
            <person name="Dick G.J."/>
            <person name="Sun C.L."/>
            <person name="Wheeler K.E."/>
            <person name="Zemla A."/>
            <person name="Baker B.J."/>
            <person name="Hauser L."/>
            <person name="Land M."/>
            <person name="Shah M.B."/>
            <person name="Thelen M.P."/>
            <person name="Hettich R.L."/>
            <person name="Banfield J.F."/>
        </authorList>
    </citation>
    <scope>NUCLEOTIDE SEQUENCE [LARGE SCALE GENOMIC DNA]</scope>
</reference>
<dbReference type="PANTHER" id="PTHR43071:SF1">
    <property type="entry name" value="2-AMINO-4-HYDROXY-6-HYDROXYMETHYLDIHYDROPTERIDINE PYROPHOSPHOKINASE"/>
    <property type="match status" value="1"/>
</dbReference>
<gene>
    <name evidence="15" type="ORF">UBAL3_82700013</name>
</gene>
<evidence type="ECO:0000256" key="8">
    <source>
        <dbReference type="ARBA" id="ARBA00022840"/>
    </source>
</evidence>
<evidence type="ECO:0000256" key="6">
    <source>
        <dbReference type="ARBA" id="ARBA00022741"/>
    </source>
</evidence>
<dbReference type="GO" id="GO:0016301">
    <property type="term" value="F:kinase activity"/>
    <property type="evidence" value="ECO:0007669"/>
    <property type="project" value="UniProtKB-KW"/>
</dbReference>
<proteinExistence type="inferred from homology"/>
<sequence>MGGFFAISLGGNIGDVRGAFRQALLDLSHRSDLRLLGTSVVTRTRPWGVISPDFLNMVVVGYARIGAPGIFSLLLRIERRFRRRGKGKLYPRTLDLDFLEYSGPFLPMKDLLLPHPRLHVRPELGELLLAARRRERSVSLHDTKGGRRRGRP</sequence>
<keyword evidence="13" id="KW-0472">Membrane</keyword>
<keyword evidence="6" id="KW-0547">Nucleotide-binding</keyword>
<evidence type="ECO:0000313" key="15">
    <source>
        <dbReference type="EMBL" id="EES52898.1"/>
    </source>
</evidence>
<evidence type="ECO:0000256" key="4">
    <source>
        <dbReference type="ARBA" id="ARBA00016218"/>
    </source>
</evidence>
<evidence type="ECO:0000256" key="5">
    <source>
        <dbReference type="ARBA" id="ARBA00022679"/>
    </source>
</evidence>
<keyword evidence="7 15" id="KW-0418">Kinase</keyword>
<evidence type="ECO:0000256" key="9">
    <source>
        <dbReference type="ARBA" id="ARBA00022909"/>
    </source>
</evidence>
<dbReference type="EMBL" id="GG693871">
    <property type="protein sequence ID" value="EES52898.1"/>
    <property type="molecule type" value="Genomic_DNA"/>
</dbReference>
<keyword evidence="8" id="KW-0067">ATP-binding</keyword>
<dbReference type="GO" id="GO:0005524">
    <property type="term" value="F:ATP binding"/>
    <property type="evidence" value="ECO:0007669"/>
    <property type="project" value="UniProtKB-KW"/>
</dbReference>
<evidence type="ECO:0000256" key="1">
    <source>
        <dbReference type="ARBA" id="ARBA00005051"/>
    </source>
</evidence>
<evidence type="ECO:0000256" key="2">
    <source>
        <dbReference type="ARBA" id="ARBA00005810"/>
    </source>
</evidence>
<accession>C6HWT8</accession>
<evidence type="ECO:0000256" key="3">
    <source>
        <dbReference type="ARBA" id="ARBA00013253"/>
    </source>
</evidence>
<keyword evidence="13" id="KW-1133">Transmembrane helix</keyword>
<feature type="transmembrane region" description="Helical" evidence="13">
    <location>
        <begin position="54"/>
        <end position="75"/>
    </location>
</feature>
<comment type="function">
    <text evidence="10">Catalyzes the transfer of pyrophosphate from adenosine triphosphate (ATP) to 6-hydroxymethyl-7,8-dihydropterin, an enzymatic step in folate biosynthesis pathway.</text>
</comment>
<name>C6HWT8_9BACT</name>
<comment type="similarity">
    <text evidence="2">Belongs to the HPPK family.</text>
</comment>
<organism evidence="15 16">
    <name type="scientific">Leptospirillum ferrodiazotrophum</name>
    <dbReference type="NCBI Taxonomy" id="412449"/>
    <lineage>
        <taxon>Bacteria</taxon>
        <taxon>Pseudomonadati</taxon>
        <taxon>Nitrospirota</taxon>
        <taxon>Nitrospiria</taxon>
        <taxon>Nitrospirales</taxon>
        <taxon>Nitrospiraceae</taxon>
        <taxon>Leptospirillum</taxon>
    </lineage>
</organism>
<dbReference type="GO" id="GO:0046656">
    <property type="term" value="P:folic acid biosynthetic process"/>
    <property type="evidence" value="ECO:0007669"/>
    <property type="project" value="UniProtKB-KW"/>
</dbReference>
<keyword evidence="5" id="KW-0808">Transferase</keyword>